<gene>
    <name evidence="5" type="primary">ACYPI006454</name>
</gene>
<keyword evidence="3" id="KW-0378">Hydrolase</keyword>
<dbReference type="InterPro" id="IPR006434">
    <property type="entry name" value="Pyrimidine_nucleotidase_eu"/>
</dbReference>
<dbReference type="EMBL" id="AK340859">
    <property type="protein sequence ID" value="BAH71381.1"/>
    <property type="molecule type" value="mRNA"/>
</dbReference>
<dbReference type="GO" id="GO:0005737">
    <property type="term" value="C:cytoplasm"/>
    <property type="evidence" value="ECO:0007669"/>
    <property type="project" value="InterPro"/>
</dbReference>
<protein>
    <submittedName>
        <fullName evidence="5">ACYPI006454 protein</fullName>
    </submittedName>
</protein>
<reference evidence="5" key="1">
    <citation type="submission" date="2009-06" db="EMBL/GenBank/DDBJ databases">
        <title>A full-length cDNA resource of the pea aphid, Acyrthosiphon pisum.</title>
        <authorList>
            <person name="Shigenobu S."/>
            <person name="Nakabachi A."/>
            <person name="Richards S."/>
        </authorList>
    </citation>
    <scope>NUCLEOTIDE SEQUENCE</scope>
    <source>
        <strain evidence="5">LSR1</strain>
        <tissue evidence="5">Whole body</tissue>
    </source>
</reference>
<evidence type="ECO:0000256" key="4">
    <source>
        <dbReference type="ARBA" id="ARBA00022842"/>
    </source>
</evidence>
<sequence>MKFTDEIQQKFASTVHIRCENDVNEKIKQLVSGGPDKLQIISDFDRTITTSEYNNKQTMSSFSVFEACNSLSEDYKEKARTLLQKYRPIEDNTQMTVAQKLPFIEEWWHQSELFVERPVFPI</sequence>
<dbReference type="Gene3D" id="1.10.150.340">
    <property type="entry name" value="Pyrimidine 5'-nucleotidase (UMPH-1), N-terminal domain"/>
    <property type="match status" value="1"/>
</dbReference>
<keyword evidence="1" id="KW-0479">Metal-binding</keyword>
<dbReference type="PANTHER" id="PTHR13045">
    <property type="entry name" value="5'-NUCLEOTIDASE"/>
    <property type="match status" value="1"/>
</dbReference>
<dbReference type="AlphaFoldDB" id="C4WU11"/>
<dbReference type="InterPro" id="IPR036412">
    <property type="entry name" value="HAD-like_sf"/>
</dbReference>
<dbReference type="GO" id="GO:0000166">
    <property type="term" value="F:nucleotide binding"/>
    <property type="evidence" value="ECO:0007669"/>
    <property type="project" value="UniProtKB-KW"/>
</dbReference>
<evidence type="ECO:0000256" key="2">
    <source>
        <dbReference type="ARBA" id="ARBA00022741"/>
    </source>
</evidence>
<evidence type="ECO:0000313" key="5">
    <source>
        <dbReference type="EMBL" id="BAH71381.1"/>
    </source>
</evidence>
<dbReference type="Pfam" id="PF05822">
    <property type="entry name" value="UMPH-1"/>
    <property type="match status" value="1"/>
</dbReference>
<dbReference type="GO" id="GO:0000287">
    <property type="term" value="F:magnesium ion binding"/>
    <property type="evidence" value="ECO:0007669"/>
    <property type="project" value="InterPro"/>
</dbReference>
<dbReference type="OrthoDB" id="10014216at2759"/>
<proteinExistence type="evidence at transcript level"/>
<name>C4WU11_ACYPI</name>
<dbReference type="SUPFAM" id="SSF56784">
    <property type="entry name" value="HAD-like"/>
    <property type="match status" value="1"/>
</dbReference>
<organism evidence="5">
    <name type="scientific">Acyrthosiphon pisum</name>
    <name type="common">Pea aphid</name>
    <dbReference type="NCBI Taxonomy" id="7029"/>
    <lineage>
        <taxon>Eukaryota</taxon>
        <taxon>Metazoa</taxon>
        <taxon>Ecdysozoa</taxon>
        <taxon>Arthropoda</taxon>
        <taxon>Hexapoda</taxon>
        <taxon>Insecta</taxon>
        <taxon>Pterygota</taxon>
        <taxon>Neoptera</taxon>
        <taxon>Paraneoptera</taxon>
        <taxon>Hemiptera</taxon>
        <taxon>Sternorrhyncha</taxon>
        <taxon>Aphidomorpha</taxon>
        <taxon>Aphidoidea</taxon>
        <taxon>Aphididae</taxon>
        <taxon>Macrosiphini</taxon>
        <taxon>Acyrthosiphon</taxon>
    </lineage>
</organism>
<evidence type="ECO:0000256" key="1">
    <source>
        <dbReference type="ARBA" id="ARBA00022723"/>
    </source>
</evidence>
<keyword evidence="2" id="KW-0547">Nucleotide-binding</keyword>
<keyword evidence="4" id="KW-0460">Magnesium</keyword>
<dbReference type="GO" id="GO:0008253">
    <property type="term" value="F:5'-nucleotidase activity"/>
    <property type="evidence" value="ECO:0007669"/>
    <property type="project" value="InterPro"/>
</dbReference>
<accession>C4WU11</accession>
<dbReference type="PANTHER" id="PTHR13045:SF0">
    <property type="entry name" value="7-METHYLGUANOSINE PHOSPHATE-SPECIFIC 5'-NUCLEOTIDASE"/>
    <property type="match status" value="1"/>
</dbReference>
<evidence type="ECO:0000256" key="3">
    <source>
        <dbReference type="ARBA" id="ARBA00022801"/>
    </source>
</evidence>